<protein>
    <submittedName>
        <fullName evidence="1">Uncharacterized protein</fullName>
    </submittedName>
</protein>
<dbReference type="EMBL" id="CP133461">
    <property type="protein sequence ID" value="WMV74873.1"/>
    <property type="molecule type" value="Genomic_DNA"/>
</dbReference>
<organism evidence="1 2">
    <name type="scientific">Geobacillus thermodenitrificans</name>
    <dbReference type="NCBI Taxonomy" id="33940"/>
    <lineage>
        <taxon>Bacteria</taxon>
        <taxon>Bacillati</taxon>
        <taxon>Bacillota</taxon>
        <taxon>Bacilli</taxon>
        <taxon>Bacillales</taxon>
        <taxon>Anoxybacillaceae</taxon>
        <taxon>Geobacillus</taxon>
    </lineage>
</organism>
<dbReference type="RefSeq" id="WP_236934319.1">
    <property type="nucleotide sequence ID" value="NZ_CP133461.1"/>
</dbReference>
<reference evidence="1 2" key="1">
    <citation type="submission" date="2023-08" db="EMBL/GenBank/DDBJ databases">
        <title>Complete genome sequence of Geobacillus thermodenitrificans K1041, a genetically tractable strain representative of the genus Geobacillus.</title>
        <authorList>
            <person name="Kani S."/>
            <person name="Suzuki H."/>
        </authorList>
    </citation>
    <scope>NUCLEOTIDE SEQUENCE [LARGE SCALE GENOMIC DNA]</scope>
    <source>
        <strain evidence="1 2">K1041</strain>
    </source>
</reference>
<evidence type="ECO:0000313" key="2">
    <source>
        <dbReference type="Proteomes" id="UP001297580"/>
    </source>
</evidence>
<keyword evidence="2" id="KW-1185">Reference proteome</keyword>
<gene>
    <name evidence="1" type="ORF">HSX42_11260</name>
</gene>
<dbReference type="Proteomes" id="UP001297580">
    <property type="component" value="Chromosome"/>
</dbReference>
<proteinExistence type="predicted"/>
<accession>A0ABY9Q7J6</accession>
<sequence length="156" mass="17146">MIKGLKKGIVALITAGALVFVLGNPNTYAASYTDFGPASFATEDGKYELTIRTTSVEKNVTIWVYDLYRVNRNSGAVTSMNGDTSPLSVRLCNASTGNCTAFKSFWNGNSSAIFTNMKAGTFYVDIRDSWASYYFKGKVAAKTYSWNPDDCWLDCN</sequence>
<evidence type="ECO:0000313" key="1">
    <source>
        <dbReference type="EMBL" id="WMV74873.1"/>
    </source>
</evidence>
<name>A0ABY9Q7J6_GEOTD</name>